<keyword evidence="2 7" id="KW-0813">Transport</keyword>
<comment type="caution">
    <text evidence="9">The sequence shown here is derived from an EMBL/GenBank/DDBJ whole genome shotgun (WGS) entry which is preliminary data.</text>
</comment>
<dbReference type="InterPro" id="IPR035906">
    <property type="entry name" value="MetI-like_sf"/>
</dbReference>
<dbReference type="EMBL" id="JACCBU010000001">
    <property type="protein sequence ID" value="NYE70497.1"/>
    <property type="molecule type" value="Genomic_DNA"/>
</dbReference>
<evidence type="ECO:0000256" key="6">
    <source>
        <dbReference type="ARBA" id="ARBA00023136"/>
    </source>
</evidence>
<sequence length="300" mass="32749">MMARAKATRPAWQEKPNTITQALKVIVLAFSVIVMLYPFVHVISVSFSDPAVYTPGDLLLWPKGFTTAAYELVLGGEIVPRALLVSIGVTLLGTLISMVMTVTMAYALTQTRRVPGSRFVLLLVLFSMLFSAGIIPNYLVVRGLGLLDNYLALILPGAISAFNLVVVRNFFMSIPEELLDAARIDGAGELRILGSVVLPLSKAVLAVIALFYGVGYWNAFFGAMLYLNNPSMWPVQLVLRQYVLQAEPLPGSVIENTQVQLTPETIQMTVLVLATVPILIVYPFLQRFFTKGVLTGAIKG</sequence>
<evidence type="ECO:0000256" key="4">
    <source>
        <dbReference type="ARBA" id="ARBA00022692"/>
    </source>
</evidence>
<dbReference type="PANTHER" id="PTHR43744">
    <property type="entry name" value="ABC TRANSPORTER PERMEASE PROTEIN MG189-RELATED-RELATED"/>
    <property type="match status" value="1"/>
</dbReference>
<dbReference type="AlphaFoldDB" id="A0A7Y9I5C6"/>
<evidence type="ECO:0000256" key="5">
    <source>
        <dbReference type="ARBA" id="ARBA00022989"/>
    </source>
</evidence>
<organism evidence="9 10">
    <name type="scientific">Microlunatus parietis</name>
    <dbReference type="NCBI Taxonomy" id="682979"/>
    <lineage>
        <taxon>Bacteria</taxon>
        <taxon>Bacillati</taxon>
        <taxon>Actinomycetota</taxon>
        <taxon>Actinomycetes</taxon>
        <taxon>Propionibacteriales</taxon>
        <taxon>Propionibacteriaceae</taxon>
        <taxon>Microlunatus</taxon>
    </lineage>
</organism>
<dbReference type="Pfam" id="PF00528">
    <property type="entry name" value="BPD_transp_1"/>
    <property type="match status" value="1"/>
</dbReference>
<evidence type="ECO:0000256" key="3">
    <source>
        <dbReference type="ARBA" id="ARBA00022475"/>
    </source>
</evidence>
<feature type="transmembrane region" description="Helical" evidence="7">
    <location>
        <begin position="150"/>
        <end position="171"/>
    </location>
</feature>
<accession>A0A7Y9I5C6</accession>
<name>A0A7Y9I5C6_9ACTN</name>
<evidence type="ECO:0000256" key="2">
    <source>
        <dbReference type="ARBA" id="ARBA00022448"/>
    </source>
</evidence>
<dbReference type="RefSeq" id="WP_179750001.1">
    <property type="nucleotide sequence ID" value="NZ_JACCBU010000001.1"/>
</dbReference>
<feature type="transmembrane region" description="Helical" evidence="7">
    <location>
        <begin position="82"/>
        <end position="107"/>
    </location>
</feature>
<keyword evidence="3" id="KW-1003">Cell membrane</keyword>
<evidence type="ECO:0000313" key="10">
    <source>
        <dbReference type="Proteomes" id="UP000569914"/>
    </source>
</evidence>
<dbReference type="PROSITE" id="PS50928">
    <property type="entry name" value="ABC_TM1"/>
    <property type="match status" value="1"/>
</dbReference>
<dbReference type="CDD" id="cd06261">
    <property type="entry name" value="TM_PBP2"/>
    <property type="match status" value="1"/>
</dbReference>
<feature type="transmembrane region" description="Helical" evidence="7">
    <location>
        <begin position="21"/>
        <end position="40"/>
    </location>
</feature>
<comment type="subcellular location">
    <subcellularLocation>
        <location evidence="1 7">Cell membrane</location>
        <topology evidence="1 7">Multi-pass membrane protein</topology>
    </subcellularLocation>
</comment>
<dbReference type="Proteomes" id="UP000569914">
    <property type="component" value="Unassembled WGS sequence"/>
</dbReference>
<dbReference type="GO" id="GO:0055085">
    <property type="term" value="P:transmembrane transport"/>
    <property type="evidence" value="ECO:0007669"/>
    <property type="project" value="InterPro"/>
</dbReference>
<dbReference type="PANTHER" id="PTHR43744:SF9">
    <property type="entry name" value="POLYGALACTURONAN_RHAMNOGALACTURONAN TRANSPORT SYSTEM PERMEASE PROTEIN YTCP"/>
    <property type="match status" value="1"/>
</dbReference>
<feature type="domain" description="ABC transmembrane type-1" evidence="8">
    <location>
        <begin position="83"/>
        <end position="282"/>
    </location>
</feature>
<dbReference type="SUPFAM" id="SSF161098">
    <property type="entry name" value="MetI-like"/>
    <property type="match status" value="1"/>
</dbReference>
<evidence type="ECO:0000256" key="1">
    <source>
        <dbReference type="ARBA" id="ARBA00004651"/>
    </source>
</evidence>
<gene>
    <name evidence="9" type="ORF">BKA15_001826</name>
</gene>
<dbReference type="InterPro" id="IPR000515">
    <property type="entry name" value="MetI-like"/>
</dbReference>
<protein>
    <submittedName>
        <fullName evidence="9">ABC-type glycerol-3-phosphate transport system permease component</fullName>
    </submittedName>
</protein>
<feature type="transmembrane region" description="Helical" evidence="7">
    <location>
        <begin position="119"/>
        <end position="138"/>
    </location>
</feature>
<evidence type="ECO:0000259" key="8">
    <source>
        <dbReference type="PROSITE" id="PS50928"/>
    </source>
</evidence>
<keyword evidence="4 7" id="KW-0812">Transmembrane</keyword>
<keyword evidence="6 7" id="KW-0472">Membrane</keyword>
<proteinExistence type="inferred from homology"/>
<keyword evidence="10" id="KW-1185">Reference proteome</keyword>
<comment type="similarity">
    <text evidence="7">Belongs to the binding-protein-dependent transport system permease family.</text>
</comment>
<feature type="transmembrane region" description="Helical" evidence="7">
    <location>
        <begin position="266"/>
        <end position="285"/>
    </location>
</feature>
<reference evidence="9 10" key="1">
    <citation type="submission" date="2020-07" db="EMBL/GenBank/DDBJ databases">
        <title>Sequencing the genomes of 1000 actinobacteria strains.</title>
        <authorList>
            <person name="Klenk H.-P."/>
        </authorList>
    </citation>
    <scope>NUCLEOTIDE SEQUENCE [LARGE SCALE GENOMIC DNA]</scope>
    <source>
        <strain evidence="9 10">DSM 22083</strain>
    </source>
</reference>
<dbReference type="Gene3D" id="1.10.3720.10">
    <property type="entry name" value="MetI-like"/>
    <property type="match status" value="1"/>
</dbReference>
<evidence type="ECO:0000313" key="9">
    <source>
        <dbReference type="EMBL" id="NYE70497.1"/>
    </source>
</evidence>
<keyword evidence="5 7" id="KW-1133">Transmembrane helix</keyword>
<dbReference type="GO" id="GO:0005886">
    <property type="term" value="C:plasma membrane"/>
    <property type="evidence" value="ECO:0007669"/>
    <property type="project" value="UniProtKB-SubCell"/>
</dbReference>
<feature type="transmembrane region" description="Helical" evidence="7">
    <location>
        <begin position="192"/>
        <end position="217"/>
    </location>
</feature>
<evidence type="ECO:0000256" key="7">
    <source>
        <dbReference type="RuleBase" id="RU363032"/>
    </source>
</evidence>